<evidence type="ECO:0000313" key="1">
    <source>
        <dbReference type="EMBL" id="EMP08149.1"/>
    </source>
</evidence>
<evidence type="ECO:0000313" key="2">
    <source>
        <dbReference type="Proteomes" id="UP000012117"/>
    </source>
</evidence>
<sequence>MELNRPNDLFESNLDKGFGLVRSVHKFDGILSEQEIRDWIDKDFY</sequence>
<dbReference type="AlphaFoldDB" id="M7ABG7"/>
<organism evidence="1 2">
    <name type="scientific">Leptospira interrogans serovar Pyrogenes str. 200701872</name>
    <dbReference type="NCBI Taxonomy" id="1193029"/>
    <lineage>
        <taxon>Bacteria</taxon>
        <taxon>Pseudomonadati</taxon>
        <taxon>Spirochaetota</taxon>
        <taxon>Spirochaetia</taxon>
        <taxon>Leptospirales</taxon>
        <taxon>Leptospiraceae</taxon>
        <taxon>Leptospira</taxon>
    </lineage>
</organism>
<reference evidence="1 2" key="1">
    <citation type="submission" date="2013-01" db="EMBL/GenBank/DDBJ databases">
        <authorList>
            <person name="Harkins D.M."/>
            <person name="Durkin A.S."/>
            <person name="Brinkac L.M."/>
            <person name="Haft D.H."/>
            <person name="Selengut J.D."/>
            <person name="Sanka R."/>
            <person name="DePew J."/>
            <person name="Purushe J."/>
            <person name="Picardeau M."/>
            <person name="Werts C."/>
            <person name="Goarant C."/>
            <person name="Vinetz J.M."/>
            <person name="Sutton G.G."/>
            <person name="Nierman W.C."/>
            <person name="Fouts D.E."/>
        </authorList>
    </citation>
    <scope>NUCLEOTIDE SEQUENCE [LARGE SCALE GENOMIC DNA]</scope>
    <source>
        <strain evidence="1 2">200701872</strain>
    </source>
</reference>
<dbReference type="EMBL" id="AKWN02000165">
    <property type="protein sequence ID" value="EMP08149.1"/>
    <property type="molecule type" value="Genomic_DNA"/>
</dbReference>
<proteinExistence type="predicted"/>
<protein>
    <submittedName>
        <fullName evidence="1">Uncharacterized protein</fullName>
    </submittedName>
</protein>
<dbReference type="BioCyc" id="LINT1193029:G11R4-4382-MONOMER"/>
<accession>M7ABG7</accession>
<dbReference type="Proteomes" id="UP000012117">
    <property type="component" value="Unassembled WGS sequence"/>
</dbReference>
<gene>
    <name evidence="1" type="ORF">LEP1GSC124_2851</name>
</gene>
<name>M7ABG7_LEPIR</name>
<comment type="caution">
    <text evidence="1">The sequence shown here is derived from an EMBL/GenBank/DDBJ whole genome shotgun (WGS) entry which is preliminary data.</text>
</comment>